<evidence type="ECO:0000313" key="4">
    <source>
        <dbReference type="EMBL" id="MBM3317055.1"/>
    </source>
</evidence>
<comment type="similarity">
    <text evidence="1 2">Belongs to the phD/YefM antitoxin family.</text>
</comment>
<dbReference type="InterPro" id="IPR006442">
    <property type="entry name" value="Antitoxin_Phd/YefM"/>
</dbReference>
<organism evidence="4 5">
    <name type="scientific">Eiseniibacteriota bacterium</name>
    <dbReference type="NCBI Taxonomy" id="2212470"/>
    <lineage>
        <taxon>Bacteria</taxon>
        <taxon>Candidatus Eiseniibacteriota</taxon>
    </lineage>
</organism>
<dbReference type="Proteomes" id="UP000748308">
    <property type="component" value="Unassembled WGS sequence"/>
</dbReference>
<evidence type="ECO:0000313" key="5">
    <source>
        <dbReference type="Proteomes" id="UP000748308"/>
    </source>
</evidence>
<gene>
    <name evidence="4" type="ORF">FJY75_04300</name>
</gene>
<accession>A0A938BQB1</accession>
<feature type="compositionally biased region" description="Low complexity" evidence="3">
    <location>
        <begin position="101"/>
        <end position="112"/>
    </location>
</feature>
<dbReference type="Pfam" id="PF02604">
    <property type="entry name" value="PhdYeFM_antitox"/>
    <property type="match status" value="1"/>
</dbReference>
<feature type="region of interest" description="Disordered" evidence="3">
    <location>
        <begin position="85"/>
        <end position="123"/>
    </location>
</feature>
<evidence type="ECO:0000256" key="3">
    <source>
        <dbReference type="SAM" id="MobiDB-lite"/>
    </source>
</evidence>
<dbReference type="Gene3D" id="3.40.1620.10">
    <property type="entry name" value="YefM-like domain"/>
    <property type="match status" value="1"/>
</dbReference>
<sequence length="123" mass="13259">MRIASLAEVKAKLSAYLQEIETTGPVVITRNGKAVAILLAPIDDDDLERLLLSRSPRFRSVLSESRASLCAGKGITHASFWKASATRNPGASEVRERPARARAAQQGVPAAVGRRKPKGNPMR</sequence>
<comment type="caution">
    <text evidence="4">The sequence shown here is derived from an EMBL/GenBank/DDBJ whole genome shotgun (WGS) entry which is preliminary data.</text>
</comment>
<comment type="function">
    <text evidence="2">Antitoxin component of a type II toxin-antitoxin (TA) system.</text>
</comment>
<evidence type="ECO:0000256" key="2">
    <source>
        <dbReference type="RuleBase" id="RU362080"/>
    </source>
</evidence>
<proteinExistence type="inferred from homology"/>
<reference evidence="4" key="1">
    <citation type="submission" date="2019-03" db="EMBL/GenBank/DDBJ databases">
        <title>Lake Tanganyika Metagenome-Assembled Genomes (MAGs).</title>
        <authorList>
            <person name="Tran P."/>
        </authorList>
    </citation>
    <scope>NUCLEOTIDE SEQUENCE</scope>
    <source>
        <strain evidence="4">M_DeepCast_400m_m2_100</strain>
    </source>
</reference>
<dbReference type="SUPFAM" id="SSF143120">
    <property type="entry name" value="YefM-like"/>
    <property type="match status" value="1"/>
</dbReference>
<dbReference type="NCBIfam" id="TIGR01552">
    <property type="entry name" value="phd_fam"/>
    <property type="match status" value="1"/>
</dbReference>
<name>A0A938BQB1_UNCEI</name>
<dbReference type="EMBL" id="VGIY01000070">
    <property type="protein sequence ID" value="MBM3317055.1"/>
    <property type="molecule type" value="Genomic_DNA"/>
</dbReference>
<protein>
    <recommendedName>
        <fullName evidence="2">Antitoxin</fullName>
    </recommendedName>
</protein>
<dbReference type="InterPro" id="IPR036165">
    <property type="entry name" value="YefM-like_sf"/>
</dbReference>
<dbReference type="AlphaFoldDB" id="A0A938BQB1"/>
<evidence type="ECO:0000256" key="1">
    <source>
        <dbReference type="ARBA" id="ARBA00009981"/>
    </source>
</evidence>
<feature type="compositionally biased region" description="Basic residues" evidence="3">
    <location>
        <begin position="113"/>
        <end position="123"/>
    </location>
</feature>